<reference evidence="2 4" key="2">
    <citation type="journal article" date="2013" name="Nature">
        <title>Insights into bilaterian evolution from three spiralian genomes.</title>
        <authorList>
            <person name="Simakov O."/>
            <person name="Marletaz F."/>
            <person name="Cho S.J."/>
            <person name="Edsinger-Gonzales E."/>
            <person name="Havlak P."/>
            <person name="Hellsten U."/>
            <person name="Kuo D.H."/>
            <person name="Larsson T."/>
            <person name="Lv J."/>
            <person name="Arendt D."/>
            <person name="Savage R."/>
            <person name="Osoegawa K."/>
            <person name="de Jong P."/>
            <person name="Grimwood J."/>
            <person name="Chapman J.A."/>
            <person name="Shapiro H."/>
            <person name="Aerts A."/>
            <person name="Otillar R.P."/>
            <person name="Terry A.Y."/>
            <person name="Boore J.L."/>
            <person name="Grigoriev I.V."/>
            <person name="Lindberg D.R."/>
            <person name="Seaver E.C."/>
            <person name="Weisblat D.A."/>
            <person name="Putnam N.H."/>
            <person name="Rokhsar D.S."/>
        </authorList>
    </citation>
    <scope>NUCLEOTIDE SEQUENCE</scope>
</reference>
<reference evidence="4" key="1">
    <citation type="submission" date="2012-12" db="EMBL/GenBank/DDBJ databases">
        <authorList>
            <person name="Hellsten U."/>
            <person name="Grimwood J."/>
            <person name="Chapman J.A."/>
            <person name="Shapiro H."/>
            <person name="Aerts A."/>
            <person name="Otillar R.P."/>
            <person name="Terry A.Y."/>
            <person name="Boore J.L."/>
            <person name="Simakov O."/>
            <person name="Marletaz F."/>
            <person name="Cho S.-J."/>
            <person name="Edsinger-Gonzales E."/>
            <person name="Havlak P."/>
            <person name="Kuo D.-H."/>
            <person name="Larsson T."/>
            <person name="Lv J."/>
            <person name="Arendt D."/>
            <person name="Savage R."/>
            <person name="Osoegawa K."/>
            <person name="de Jong P."/>
            <person name="Lindberg D.R."/>
            <person name="Seaver E.C."/>
            <person name="Weisblat D.A."/>
            <person name="Putnam N.H."/>
            <person name="Grigoriev I.V."/>
            <person name="Rokhsar D.S."/>
        </authorList>
    </citation>
    <scope>NUCLEOTIDE SEQUENCE</scope>
</reference>
<feature type="region of interest" description="Disordered" evidence="1">
    <location>
        <begin position="587"/>
        <end position="619"/>
    </location>
</feature>
<dbReference type="EMBL" id="KB095905">
    <property type="protein sequence ID" value="ESO10152.1"/>
    <property type="molecule type" value="Genomic_DNA"/>
</dbReference>
<reference evidence="3" key="3">
    <citation type="submission" date="2015-06" db="UniProtKB">
        <authorList>
            <consortium name="EnsemblMetazoa"/>
        </authorList>
    </citation>
    <scope>IDENTIFICATION</scope>
</reference>
<feature type="compositionally biased region" description="Polar residues" evidence="1">
    <location>
        <begin position="587"/>
        <end position="600"/>
    </location>
</feature>
<dbReference type="InParanoid" id="T1F026"/>
<keyword evidence="4" id="KW-1185">Reference proteome</keyword>
<accession>T1F026</accession>
<name>T1F026_HELRO</name>
<dbReference type="GeneID" id="20202176"/>
<feature type="compositionally biased region" description="Polar residues" evidence="1">
    <location>
        <begin position="495"/>
        <end position="504"/>
    </location>
</feature>
<dbReference type="RefSeq" id="XP_009011966.1">
    <property type="nucleotide sequence ID" value="XM_009013718.1"/>
</dbReference>
<evidence type="ECO:0000313" key="4">
    <source>
        <dbReference type="Proteomes" id="UP000015101"/>
    </source>
</evidence>
<dbReference type="AlphaFoldDB" id="T1F026"/>
<dbReference type="CTD" id="20202176"/>
<feature type="compositionally biased region" description="Polar residues" evidence="1">
    <location>
        <begin position="365"/>
        <end position="377"/>
    </location>
</feature>
<feature type="compositionally biased region" description="Polar residues" evidence="1">
    <location>
        <begin position="465"/>
        <end position="474"/>
    </location>
</feature>
<feature type="region of interest" description="Disordered" evidence="1">
    <location>
        <begin position="324"/>
        <end position="398"/>
    </location>
</feature>
<dbReference type="Proteomes" id="UP000015101">
    <property type="component" value="Unassembled WGS sequence"/>
</dbReference>
<dbReference type="KEGG" id="hro:HELRODRAFT_168017"/>
<feature type="compositionally biased region" description="Polar residues" evidence="1">
    <location>
        <begin position="518"/>
        <end position="537"/>
    </location>
</feature>
<evidence type="ECO:0000256" key="1">
    <source>
        <dbReference type="SAM" id="MobiDB-lite"/>
    </source>
</evidence>
<gene>
    <name evidence="3" type="primary">20202176</name>
    <name evidence="2" type="ORF">HELRODRAFT_168017</name>
</gene>
<dbReference type="HOGENOM" id="CLU_403490_0_0_1"/>
<organism evidence="3 4">
    <name type="scientific">Helobdella robusta</name>
    <name type="common">Californian leech</name>
    <dbReference type="NCBI Taxonomy" id="6412"/>
    <lineage>
        <taxon>Eukaryota</taxon>
        <taxon>Metazoa</taxon>
        <taxon>Spiralia</taxon>
        <taxon>Lophotrochozoa</taxon>
        <taxon>Annelida</taxon>
        <taxon>Clitellata</taxon>
        <taxon>Hirudinea</taxon>
        <taxon>Rhynchobdellida</taxon>
        <taxon>Glossiphoniidae</taxon>
        <taxon>Helobdella</taxon>
    </lineage>
</organism>
<evidence type="ECO:0000313" key="2">
    <source>
        <dbReference type="EMBL" id="ESO10152.1"/>
    </source>
</evidence>
<feature type="compositionally biased region" description="Polar residues" evidence="1">
    <location>
        <begin position="344"/>
        <end position="356"/>
    </location>
</feature>
<dbReference type="EnsemblMetazoa" id="HelroT168017">
    <property type="protein sequence ID" value="HelroP168017"/>
    <property type="gene ID" value="HelroG168017"/>
</dbReference>
<feature type="region of interest" description="Disordered" evidence="1">
    <location>
        <begin position="465"/>
        <end position="540"/>
    </location>
</feature>
<dbReference type="EMBL" id="AMQM01002885">
    <property type="status" value="NOT_ANNOTATED_CDS"/>
    <property type="molecule type" value="Genomic_DNA"/>
</dbReference>
<sequence>MSAQNSHGNNSKNVFRRISGNIGTGGVCDDSLFSPGILDDKQMLLDSKTLNFQTSVDSTHELFSDDEKNTKFYLNNNHYNNNVPGFGLASDDEFQNSDDNHSSSNKFISDEKFDKSALESAGLLDLDGLSLDEDSDWLTKQKNGMVTHSNTLNWLMKDDLDSKPLHSVKDNKFASLNRSSTTLYKSATPKRNDGAKLDSSTDYGTVTQIIGVPPLSTSNKDLSTVGRDLSVAKLQNSGMQQRAVDMALPHTTNAEFTKMNSTNSTSNGNLLYGSGYILADVNDVQNVAKLQEQSLRMSFSTPLVNSGMEMALNKSSGNVNNEVINSGNQGGRQMTVAKLKQPSKLASTSSGHLSTNARKEAFTVSRPSQQQSSTNKSMLKKSTGFNKPDMSDYQSVPNVSHNINQHTTRRLAANPSNGDSHQQSLPNINRNQSMSLAKSNQGSRATSENYLAANCYFSYDETSPKTNEYQNSGRPSLAAARQPTSQARSAAPTRQLPNPSQGKATSVIGVTGGRISNIGLNNSRLPASRPTTNSSGINKPITLSGITSKTSTFSATAGRQISNSNISRSAPKNSSLATNTSRLNSTLKSSTMRTNTSTTIPPRGSKVVAPSSIRSTNQQPPVNKMIKTVSNLRSNTPMSPLLKKSNLPMNGASPMKPSPVATVNSNARLGGRPIRKFVFSSS</sequence>
<protein>
    <submittedName>
        <fullName evidence="2 3">Uncharacterized protein</fullName>
    </submittedName>
</protein>
<proteinExistence type="predicted"/>
<evidence type="ECO:0000313" key="3">
    <source>
        <dbReference type="EnsemblMetazoa" id="HelroP168017"/>
    </source>
</evidence>